<dbReference type="InterPro" id="IPR035979">
    <property type="entry name" value="RBD_domain_sf"/>
</dbReference>
<keyword evidence="2 3" id="KW-0694">RNA-binding</keyword>
<dbReference type="Gene3D" id="3.30.70.330">
    <property type="match status" value="2"/>
</dbReference>
<dbReference type="InterPro" id="IPR034218">
    <property type="entry name" value="SART3_RRM2"/>
</dbReference>
<proteinExistence type="predicted"/>
<dbReference type="SUPFAM" id="SSF54928">
    <property type="entry name" value="RNA-binding domain, RBD"/>
    <property type="match status" value="2"/>
</dbReference>
<evidence type="ECO:0000256" key="2">
    <source>
        <dbReference type="ARBA" id="ARBA00022884"/>
    </source>
</evidence>
<evidence type="ECO:0000313" key="6">
    <source>
        <dbReference type="EnsemblMetazoa" id="XP_008182141.1"/>
    </source>
</evidence>
<dbReference type="InterPro" id="IPR012677">
    <property type="entry name" value="Nucleotide-bd_a/b_plait_sf"/>
</dbReference>
<evidence type="ECO:0000256" key="3">
    <source>
        <dbReference type="PROSITE-ProRule" id="PRU00176"/>
    </source>
</evidence>
<dbReference type="Proteomes" id="UP000007819">
    <property type="component" value="Chromosome A1"/>
</dbReference>
<evidence type="ECO:0000256" key="4">
    <source>
        <dbReference type="SAM" id="MobiDB-lite"/>
    </source>
</evidence>
<protein>
    <recommendedName>
        <fullName evidence="5">RRM domain-containing protein</fullName>
    </recommendedName>
</protein>
<dbReference type="AlphaFoldDB" id="A0A8R2F7G6"/>
<keyword evidence="7" id="KW-1185">Reference proteome</keyword>
<dbReference type="PANTHER" id="PTHR23236">
    <property type="entry name" value="EUKARYOTIC TRANSLATION INITIATION FACTOR 4B/4H"/>
    <property type="match status" value="1"/>
</dbReference>
<dbReference type="OrthoDB" id="360390at2759"/>
<dbReference type="GO" id="GO:0003723">
    <property type="term" value="F:RNA binding"/>
    <property type="evidence" value="ECO:0007669"/>
    <property type="project" value="UniProtKB-UniRule"/>
</dbReference>
<accession>A0A8R2F7G6</accession>
<reference evidence="6" key="2">
    <citation type="submission" date="2022-06" db="UniProtKB">
        <authorList>
            <consortium name="EnsemblMetazoa"/>
        </authorList>
    </citation>
    <scope>IDENTIFICATION</scope>
</reference>
<feature type="domain" description="RRM" evidence="5">
    <location>
        <begin position="31"/>
        <end position="106"/>
    </location>
</feature>
<keyword evidence="1" id="KW-0677">Repeat</keyword>
<evidence type="ECO:0000313" key="7">
    <source>
        <dbReference type="Proteomes" id="UP000007819"/>
    </source>
</evidence>
<evidence type="ECO:0000259" key="5">
    <source>
        <dbReference type="PROSITE" id="PS50102"/>
    </source>
</evidence>
<dbReference type="RefSeq" id="XP_008182141.1">
    <property type="nucleotide sequence ID" value="XM_008183919.3"/>
</dbReference>
<dbReference type="EnsemblMetazoa" id="XM_008183919.3">
    <property type="protein sequence ID" value="XP_008182141.1"/>
    <property type="gene ID" value="LOC103309160"/>
</dbReference>
<feature type="compositionally biased region" description="Basic and acidic residues" evidence="4">
    <location>
        <begin position="253"/>
        <end position="266"/>
    </location>
</feature>
<feature type="compositionally biased region" description="Polar residues" evidence="4">
    <location>
        <begin position="239"/>
        <end position="252"/>
    </location>
</feature>
<dbReference type="CDD" id="cd12392">
    <property type="entry name" value="RRM2_SART3"/>
    <property type="match status" value="1"/>
</dbReference>
<dbReference type="InterPro" id="IPR003954">
    <property type="entry name" value="RRM_euk-type"/>
</dbReference>
<dbReference type="PANTHER" id="PTHR23236:SF119">
    <property type="entry name" value="NUCLEAR RNA-BINDING PROTEIN SART-3"/>
    <property type="match status" value="1"/>
</dbReference>
<dbReference type="InterPro" id="IPR008669">
    <property type="entry name" value="LSM_interact"/>
</dbReference>
<feature type="region of interest" description="Disordered" evidence="4">
    <location>
        <begin position="239"/>
        <end position="272"/>
    </location>
</feature>
<sequence length="272" mass="30518">MVNMRKILNKMAEINLDKGGRHMEVEGKENRSVFISNLDFAVTELEVKDALSSVGHCEVLLVRDSKGRSKGFGYVLFEKPEMVAEALKKDRESVNNRPMFVSKCQPDKQSRSSGLRFPTELEKNKLFVKGLPLTYTKTDLENIFKPYGALKDVRVVTFRNGHSKGLAYVDFEDEVSAAQALLNTDNTVIKDRTISVALSRPPERRDPSEIKSYPPVAKFKSQASPLLLGRRAKLSYTPSVLQKKSAQTTSTSADDKTPLNNEDFRKMLLGSK</sequence>
<dbReference type="SMART" id="SM00360">
    <property type="entry name" value="RRM"/>
    <property type="match status" value="2"/>
</dbReference>
<feature type="domain" description="RRM" evidence="5">
    <location>
        <begin position="124"/>
        <end position="201"/>
    </location>
</feature>
<dbReference type="PROSITE" id="PS50102">
    <property type="entry name" value="RRM"/>
    <property type="match status" value="2"/>
</dbReference>
<dbReference type="Pfam" id="PF05391">
    <property type="entry name" value="Lsm_interact"/>
    <property type="match status" value="1"/>
</dbReference>
<organism evidence="6 7">
    <name type="scientific">Acyrthosiphon pisum</name>
    <name type="common">Pea aphid</name>
    <dbReference type="NCBI Taxonomy" id="7029"/>
    <lineage>
        <taxon>Eukaryota</taxon>
        <taxon>Metazoa</taxon>
        <taxon>Ecdysozoa</taxon>
        <taxon>Arthropoda</taxon>
        <taxon>Hexapoda</taxon>
        <taxon>Insecta</taxon>
        <taxon>Pterygota</taxon>
        <taxon>Neoptera</taxon>
        <taxon>Paraneoptera</taxon>
        <taxon>Hemiptera</taxon>
        <taxon>Sternorrhyncha</taxon>
        <taxon>Aphidomorpha</taxon>
        <taxon>Aphidoidea</taxon>
        <taxon>Aphididae</taxon>
        <taxon>Macrosiphini</taxon>
        <taxon>Acyrthosiphon</taxon>
    </lineage>
</organism>
<reference evidence="7" key="1">
    <citation type="submission" date="2010-06" db="EMBL/GenBank/DDBJ databases">
        <authorList>
            <person name="Jiang H."/>
            <person name="Abraham K."/>
            <person name="Ali S."/>
            <person name="Alsbrooks S.L."/>
            <person name="Anim B.N."/>
            <person name="Anosike U.S."/>
            <person name="Attaway T."/>
            <person name="Bandaranaike D.P."/>
            <person name="Battles P.K."/>
            <person name="Bell S.N."/>
            <person name="Bell A.V."/>
            <person name="Beltran B."/>
            <person name="Bickham C."/>
            <person name="Bustamante Y."/>
            <person name="Caleb T."/>
            <person name="Canada A."/>
            <person name="Cardenas V."/>
            <person name="Carter K."/>
            <person name="Chacko J."/>
            <person name="Chandrabose M.N."/>
            <person name="Chavez D."/>
            <person name="Chavez A."/>
            <person name="Chen L."/>
            <person name="Chu H.-S."/>
            <person name="Claassen K.J."/>
            <person name="Cockrell R."/>
            <person name="Collins M."/>
            <person name="Cooper J.A."/>
            <person name="Cree A."/>
            <person name="Curry S.M."/>
            <person name="Da Y."/>
            <person name="Dao M.D."/>
            <person name="Das B."/>
            <person name="Davila M.-L."/>
            <person name="Davy-Carroll L."/>
            <person name="Denson S."/>
            <person name="Dinh H."/>
            <person name="Ebong V.E."/>
            <person name="Edwards J.R."/>
            <person name="Egan A."/>
            <person name="El-Daye J."/>
            <person name="Escobedo L."/>
            <person name="Fernandez S."/>
            <person name="Fernando P.R."/>
            <person name="Flagg N."/>
            <person name="Forbes L.D."/>
            <person name="Fowler R.G."/>
            <person name="Fu Q."/>
            <person name="Gabisi R.A."/>
            <person name="Ganer J."/>
            <person name="Garbino Pronczuk A."/>
            <person name="Garcia R.M."/>
            <person name="Garner T."/>
            <person name="Garrett T.E."/>
            <person name="Gonzalez D.A."/>
            <person name="Hamid H."/>
            <person name="Hawkins E.S."/>
            <person name="Hirani K."/>
            <person name="Hogues M.E."/>
            <person name="Hollins B."/>
            <person name="Hsiao C.-H."/>
            <person name="Jabil R."/>
            <person name="James M.L."/>
            <person name="Jhangiani S.N."/>
            <person name="Johnson B."/>
            <person name="Johnson Q."/>
            <person name="Joshi V."/>
            <person name="Kalu J.B."/>
            <person name="Kam C."/>
            <person name="Kashfia A."/>
            <person name="Keebler J."/>
            <person name="Kisamo H."/>
            <person name="Kovar C.L."/>
            <person name="Lago L.A."/>
            <person name="Lai C.-Y."/>
            <person name="Laidlaw J."/>
            <person name="Lara F."/>
            <person name="Le T.-K."/>
            <person name="Lee S.L."/>
            <person name="Legall F.H."/>
            <person name="Lemon S.J."/>
            <person name="Lewis L.R."/>
            <person name="Li B."/>
            <person name="Liu Y."/>
            <person name="Liu Y.-S."/>
            <person name="Lopez J."/>
            <person name="Lozado R.J."/>
            <person name="Lu J."/>
            <person name="Madu R.C."/>
            <person name="Maheshwari M."/>
            <person name="Maheshwari R."/>
            <person name="Malloy K."/>
            <person name="Martinez E."/>
            <person name="Mathew T."/>
            <person name="Mercado I.C."/>
            <person name="Mercado C."/>
            <person name="Meyer B."/>
            <person name="Montgomery K."/>
            <person name="Morgan M.B."/>
            <person name="Munidasa M."/>
            <person name="Nazareth L.V."/>
            <person name="Nelson J."/>
            <person name="Ng B.M."/>
            <person name="Nguyen N.B."/>
            <person name="Nguyen P.Q."/>
            <person name="Nguyen T."/>
            <person name="Obregon M."/>
            <person name="Okwuonu G.O."/>
            <person name="Onwere C.G."/>
            <person name="Orozco G."/>
            <person name="Parra A."/>
            <person name="Patel S."/>
            <person name="Patil S."/>
            <person name="Perez A."/>
            <person name="Perez Y."/>
            <person name="Pham C."/>
            <person name="Primus E.L."/>
            <person name="Pu L.-L."/>
            <person name="Puazo M."/>
            <person name="Qin X."/>
            <person name="Quiroz J.B."/>
            <person name="Reese J."/>
            <person name="Richards S."/>
            <person name="Rives C.M."/>
            <person name="Robberts R."/>
            <person name="Ruiz S.J."/>
            <person name="Ruiz M.J."/>
            <person name="Santibanez J."/>
            <person name="Schneider B.W."/>
            <person name="Sisson I."/>
            <person name="Smith M."/>
            <person name="Sodergren E."/>
            <person name="Song X.-Z."/>
            <person name="Song B.B."/>
            <person name="Summersgill H."/>
            <person name="Thelus R."/>
            <person name="Thornton R.D."/>
            <person name="Trejos Z.Y."/>
            <person name="Usmani K."/>
            <person name="Vattathil S."/>
            <person name="Villasana D."/>
            <person name="Walker D.L."/>
            <person name="Wang S."/>
            <person name="Wang K."/>
            <person name="White C.S."/>
            <person name="Williams A.C."/>
            <person name="Williamson J."/>
            <person name="Wilson K."/>
            <person name="Woghiren I.O."/>
            <person name="Woodworth J.R."/>
            <person name="Worley K.C."/>
            <person name="Wright R.A."/>
            <person name="Wu W."/>
            <person name="Young L."/>
            <person name="Zhang L."/>
            <person name="Zhang J."/>
            <person name="Zhu Y."/>
            <person name="Muzny D.M."/>
            <person name="Weinstock G."/>
            <person name="Gibbs R.A."/>
        </authorList>
    </citation>
    <scope>NUCLEOTIDE SEQUENCE [LARGE SCALE GENOMIC DNA]</scope>
    <source>
        <strain evidence="7">LSR1</strain>
    </source>
</reference>
<dbReference type="GeneID" id="103309160"/>
<name>A0A8R2F7G6_ACYPI</name>
<dbReference type="InterPro" id="IPR000504">
    <property type="entry name" value="RRM_dom"/>
</dbReference>
<dbReference type="SMART" id="SM00361">
    <property type="entry name" value="RRM_1"/>
    <property type="match status" value="1"/>
</dbReference>
<evidence type="ECO:0000256" key="1">
    <source>
        <dbReference type="ARBA" id="ARBA00022737"/>
    </source>
</evidence>
<dbReference type="KEGG" id="api:103309160"/>
<dbReference type="Pfam" id="PF00076">
    <property type="entry name" value="RRM_1"/>
    <property type="match status" value="2"/>
</dbReference>